<dbReference type="GO" id="GO:0005254">
    <property type="term" value="F:chloride channel activity"/>
    <property type="evidence" value="ECO:0007669"/>
    <property type="project" value="InterPro"/>
</dbReference>
<reference evidence="8 9" key="1">
    <citation type="submission" date="2014-05" db="EMBL/GenBank/DDBJ databases">
        <title>Draft genome sequence of a rare smut relative, Tilletiaria anomala UBC 951.</title>
        <authorList>
            <consortium name="DOE Joint Genome Institute"/>
            <person name="Toome M."/>
            <person name="Kuo A."/>
            <person name="Henrissat B."/>
            <person name="Lipzen A."/>
            <person name="Tritt A."/>
            <person name="Yoshinaga Y."/>
            <person name="Zane M."/>
            <person name="Barry K."/>
            <person name="Grigoriev I.V."/>
            <person name="Spatafora J.W."/>
            <person name="Aimea M.C."/>
        </authorList>
    </citation>
    <scope>NUCLEOTIDE SEQUENCE [LARGE SCALE GENOMIC DNA]</scope>
    <source>
        <strain evidence="8 9">UBC 951</strain>
    </source>
</reference>
<keyword evidence="2" id="KW-0813">Transport</keyword>
<keyword evidence="6 7" id="KW-0472">Membrane</keyword>
<dbReference type="EMBL" id="JMSN01000025">
    <property type="protein sequence ID" value="KDN48444.1"/>
    <property type="molecule type" value="Genomic_DNA"/>
</dbReference>
<dbReference type="PANTHER" id="PTHR33281">
    <property type="entry name" value="UPF0187 PROTEIN YNEE"/>
    <property type="match status" value="1"/>
</dbReference>
<keyword evidence="9" id="KW-1185">Reference proteome</keyword>
<dbReference type="HOGENOM" id="CLU_029790_6_0_1"/>
<dbReference type="GeneID" id="25263178"/>
<evidence type="ECO:0000313" key="9">
    <source>
        <dbReference type="Proteomes" id="UP000027361"/>
    </source>
</evidence>
<comment type="subcellular location">
    <subcellularLocation>
        <location evidence="1">Membrane</location>
        <topology evidence="1">Multi-pass membrane protein</topology>
    </subcellularLocation>
</comment>
<dbReference type="PANTHER" id="PTHR33281:SF21">
    <property type="entry name" value="MEMBRANE PROTEIN"/>
    <property type="match status" value="1"/>
</dbReference>
<evidence type="ECO:0000256" key="2">
    <source>
        <dbReference type="ARBA" id="ARBA00022448"/>
    </source>
</evidence>
<dbReference type="OMA" id="KMRCVKL"/>
<keyword evidence="4 7" id="KW-1133">Transmembrane helix</keyword>
<dbReference type="STRING" id="1037660.A0A066WBI8"/>
<dbReference type="GO" id="GO:0016020">
    <property type="term" value="C:membrane"/>
    <property type="evidence" value="ECO:0007669"/>
    <property type="project" value="UniProtKB-SubCell"/>
</dbReference>
<gene>
    <name evidence="8" type="ORF">K437DRAFT_245597</name>
</gene>
<evidence type="ECO:0000313" key="8">
    <source>
        <dbReference type="EMBL" id="KDN48444.1"/>
    </source>
</evidence>
<dbReference type="AlphaFoldDB" id="A0A066WBI8"/>
<proteinExistence type="predicted"/>
<evidence type="ECO:0000256" key="3">
    <source>
        <dbReference type="ARBA" id="ARBA00022692"/>
    </source>
</evidence>
<keyword evidence="5" id="KW-0406">Ion transport</keyword>
<evidence type="ECO:0000256" key="5">
    <source>
        <dbReference type="ARBA" id="ARBA00023065"/>
    </source>
</evidence>
<dbReference type="InterPro" id="IPR044669">
    <property type="entry name" value="YneE/VCCN1/2-like"/>
</dbReference>
<protein>
    <submittedName>
        <fullName evidence="8">UPF0187-domain-containing protein</fullName>
    </submittedName>
</protein>
<dbReference type="InParanoid" id="A0A066WBI8"/>
<evidence type="ECO:0000256" key="6">
    <source>
        <dbReference type="ARBA" id="ARBA00023136"/>
    </source>
</evidence>
<dbReference type="RefSeq" id="XP_013244100.1">
    <property type="nucleotide sequence ID" value="XM_013388646.1"/>
</dbReference>
<evidence type="ECO:0000256" key="4">
    <source>
        <dbReference type="ARBA" id="ARBA00022989"/>
    </source>
</evidence>
<organism evidence="8 9">
    <name type="scientific">Tilletiaria anomala (strain ATCC 24038 / CBS 436.72 / UBC 951)</name>
    <dbReference type="NCBI Taxonomy" id="1037660"/>
    <lineage>
        <taxon>Eukaryota</taxon>
        <taxon>Fungi</taxon>
        <taxon>Dikarya</taxon>
        <taxon>Basidiomycota</taxon>
        <taxon>Ustilaginomycotina</taxon>
        <taxon>Exobasidiomycetes</taxon>
        <taxon>Georgefischeriales</taxon>
        <taxon>Tilletiariaceae</taxon>
        <taxon>Tilletiaria</taxon>
    </lineage>
</organism>
<name>A0A066WBI8_TILAU</name>
<dbReference type="OrthoDB" id="1368at2759"/>
<comment type="caution">
    <text evidence="8">The sequence shown here is derived from an EMBL/GenBank/DDBJ whole genome shotgun (WGS) entry which is preliminary data.</text>
</comment>
<dbReference type="Proteomes" id="UP000027361">
    <property type="component" value="Unassembled WGS sequence"/>
</dbReference>
<evidence type="ECO:0000256" key="7">
    <source>
        <dbReference type="SAM" id="Phobius"/>
    </source>
</evidence>
<feature type="transmembrane region" description="Helical" evidence="7">
    <location>
        <begin position="59"/>
        <end position="80"/>
    </location>
</feature>
<sequence length="448" mass="50303">MVQGLALSSPLNALQDLSDLDAYRLFRHEVEKSENKLRLSKTRFFLDAIRIRGSVLHRIWVSVLGITLYATVIAAADVWYGMHWRTSNSIIAPLSVVVGLLIVFRNSTSYDRWWAGSGELNAAMADTRSLSRFIWVNVDVEAGEKMKKLKQDAEKSGIDAGATHAVEKLRQERMARKRRVIRLLVCYLYATKHHLRQEYGVEFADYEGVLPQDVRQAYYVLQRRSREHFRRSIHSKQADARPASQASAAVERDNYTPITSVIFQDENAAVAAAAAQATETTPLTASEVEEEKEHSKQPAIALPLFCLHQITMYLSGARRAGLLTNDAGPAGFSLSNQLINSLTTHFFNMQRIADTPLPAIYGIHLKQCVLLYLLALPLTLVSELSWRMIPVVTIVAFTMIGTEGLSSEVEMPFGHDPSDHNLDLLAATVRHELEHMMLFLDEGIKEES</sequence>
<accession>A0A066WBI8</accession>
<evidence type="ECO:0000256" key="1">
    <source>
        <dbReference type="ARBA" id="ARBA00004141"/>
    </source>
</evidence>
<keyword evidence="3 7" id="KW-0812">Transmembrane</keyword>
<dbReference type="Pfam" id="PF25539">
    <property type="entry name" value="Bestrophin_2"/>
    <property type="match status" value="2"/>
</dbReference>